<keyword evidence="2" id="KW-1185">Reference proteome</keyword>
<sequence>MLIAPPTVGLHSPISFFSTQSSPLTMLRFRPPKFREIDSRRRLIHALELLISTRTRW</sequence>
<evidence type="ECO:0000313" key="1">
    <source>
        <dbReference type="EMBL" id="GKV17865.1"/>
    </source>
</evidence>
<reference evidence="1 2" key="1">
    <citation type="journal article" date="2021" name="Commun. Biol.">
        <title>The genome of Shorea leprosula (Dipterocarpaceae) highlights the ecological relevance of drought in aseasonal tropical rainforests.</title>
        <authorList>
            <person name="Ng K.K.S."/>
            <person name="Kobayashi M.J."/>
            <person name="Fawcett J.A."/>
            <person name="Hatakeyama M."/>
            <person name="Paape T."/>
            <person name="Ng C.H."/>
            <person name="Ang C.C."/>
            <person name="Tnah L.H."/>
            <person name="Lee C.T."/>
            <person name="Nishiyama T."/>
            <person name="Sese J."/>
            <person name="O'Brien M.J."/>
            <person name="Copetti D."/>
            <person name="Mohd Noor M.I."/>
            <person name="Ong R.C."/>
            <person name="Putra M."/>
            <person name="Sireger I.Z."/>
            <person name="Indrioko S."/>
            <person name="Kosugi Y."/>
            <person name="Izuno A."/>
            <person name="Isagi Y."/>
            <person name="Lee S.L."/>
            <person name="Shimizu K.K."/>
        </authorList>
    </citation>
    <scope>NUCLEOTIDE SEQUENCE [LARGE SCALE GENOMIC DNA]</scope>
    <source>
        <strain evidence="1">214</strain>
    </source>
</reference>
<comment type="caution">
    <text evidence="1">The sequence shown here is derived from an EMBL/GenBank/DDBJ whole genome shotgun (WGS) entry which is preliminary data.</text>
</comment>
<evidence type="ECO:0000313" key="2">
    <source>
        <dbReference type="Proteomes" id="UP001054252"/>
    </source>
</evidence>
<dbReference type="EMBL" id="BPVZ01000049">
    <property type="protein sequence ID" value="GKV17865.1"/>
    <property type="molecule type" value="Genomic_DNA"/>
</dbReference>
<name>A0AAV5K4R4_9ROSI</name>
<gene>
    <name evidence="1" type="ORF">SLEP1_g28320</name>
</gene>
<proteinExistence type="predicted"/>
<protein>
    <submittedName>
        <fullName evidence="1">Uncharacterized protein</fullName>
    </submittedName>
</protein>
<accession>A0AAV5K4R4</accession>
<organism evidence="1 2">
    <name type="scientific">Rubroshorea leprosula</name>
    <dbReference type="NCBI Taxonomy" id="152421"/>
    <lineage>
        <taxon>Eukaryota</taxon>
        <taxon>Viridiplantae</taxon>
        <taxon>Streptophyta</taxon>
        <taxon>Embryophyta</taxon>
        <taxon>Tracheophyta</taxon>
        <taxon>Spermatophyta</taxon>
        <taxon>Magnoliopsida</taxon>
        <taxon>eudicotyledons</taxon>
        <taxon>Gunneridae</taxon>
        <taxon>Pentapetalae</taxon>
        <taxon>rosids</taxon>
        <taxon>malvids</taxon>
        <taxon>Malvales</taxon>
        <taxon>Dipterocarpaceae</taxon>
        <taxon>Rubroshorea</taxon>
    </lineage>
</organism>
<dbReference type="Proteomes" id="UP001054252">
    <property type="component" value="Unassembled WGS sequence"/>
</dbReference>
<dbReference type="AlphaFoldDB" id="A0AAV5K4R4"/>